<comment type="similarity">
    <text evidence="1">Belongs to the AB hydrolase superfamily. Lipase family.</text>
</comment>
<dbReference type="PANTHER" id="PTHR11005">
    <property type="entry name" value="LYSOSOMAL ACID LIPASE-RELATED"/>
    <property type="match status" value="1"/>
</dbReference>
<dbReference type="Gene3D" id="3.40.50.1820">
    <property type="entry name" value="alpha/beta hydrolase"/>
    <property type="match status" value="1"/>
</dbReference>
<evidence type="ECO:0000256" key="2">
    <source>
        <dbReference type="PIRSR" id="PIRSR000862-1"/>
    </source>
</evidence>
<reference evidence="5" key="1">
    <citation type="submission" date="2020-11" db="EMBL/GenBank/DDBJ databases">
        <authorList>
            <person name="Whitehead M."/>
        </authorList>
    </citation>
    <scope>NUCLEOTIDE SEQUENCE</scope>
    <source>
        <strain evidence="5">EGII</strain>
    </source>
</reference>
<feature type="active site" description="Charge relay system" evidence="2">
    <location>
        <position position="416"/>
    </location>
</feature>
<comment type="caution">
    <text evidence="5">The sequence shown here is derived from an EMBL/GenBank/DDBJ whole genome shotgun (WGS) entry which is preliminary data.</text>
</comment>
<dbReference type="GO" id="GO:0016788">
    <property type="term" value="F:hydrolase activity, acting on ester bonds"/>
    <property type="evidence" value="ECO:0007669"/>
    <property type="project" value="InterPro"/>
</dbReference>
<dbReference type="Proteomes" id="UP000606786">
    <property type="component" value="Unassembled WGS sequence"/>
</dbReference>
<evidence type="ECO:0000313" key="5">
    <source>
        <dbReference type="EMBL" id="CAD6994158.1"/>
    </source>
</evidence>
<evidence type="ECO:0000259" key="4">
    <source>
        <dbReference type="Pfam" id="PF04083"/>
    </source>
</evidence>
<evidence type="ECO:0000256" key="3">
    <source>
        <dbReference type="SAM" id="SignalP"/>
    </source>
</evidence>
<proteinExistence type="inferred from homology"/>
<feature type="domain" description="Partial AB-hydrolase lipase" evidence="4">
    <location>
        <begin position="58"/>
        <end position="137"/>
    </location>
</feature>
<dbReference type="OrthoDB" id="9974421at2759"/>
<keyword evidence="3" id="KW-0732">Signal</keyword>
<dbReference type="FunFam" id="3.40.50.1820:FF:000179">
    <property type="entry name" value="Lipase"/>
    <property type="match status" value="1"/>
</dbReference>
<dbReference type="PIRSF" id="PIRSF000862">
    <property type="entry name" value="Steryl_ester_lip"/>
    <property type="match status" value="1"/>
</dbReference>
<feature type="signal peptide" evidence="3">
    <location>
        <begin position="1"/>
        <end position="25"/>
    </location>
</feature>
<dbReference type="InterPro" id="IPR029058">
    <property type="entry name" value="AB_hydrolase_fold"/>
</dbReference>
<organism evidence="5 6">
    <name type="scientific">Ceratitis capitata</name>
    <name type="common">Mediterranean fruit fly</name>
    <name type="synonym">Tephritis capitata</name>
    <dbReference type="NCBI Taxonomy" id="7213"/>
    <lineage>
        <taxon>Eukaryota</taxon>
        <taxon>Metazoa</taxon>
        <taxon>Ecdysozoa</taxon>
        <taxon>Arthropoda</taxon>
        <taxon>Hexapoda</taxon>
        <taxon>Insecta</taxon>
        <taxon>Pterygota</taxon>
        <taxon>Neoptera</taxon>
        <taxon>Endopterygota</taxon>
        <taxon>Diptera</taxon>
        <taxon>Brachycera</taxon>
        <taxon>Muscomorpha</taxon>
        <taxon>Tephritoidea</taxon>
        <taxon>Tephritidae</taxon>
        <taxon>Ceratitis</taxon>
        <taxon>Ceratitis</taxon>
    </lineage>
</organism>
<dbReference type="InterPro" id="IPR025483">
    <property type="entry name" value="Lipase_euk"/>
</dbReference>
<feature type="active site" description="Nucleophile" evidence="2">
    <location>
        <position position="212"/>
    </location>
</feature>
<dbReference type="KEGG" id="ccat:101461749"/>
<dbReference type="Pfam" id="PF04083">
    <property type="entry name" value="Abhydro_lipase"/>
    <property type="match status" value="1"/>
</dbReference>
<keyword evidence="6" id="KW-1185">Reference proteome</keyword>
<dbReference type="AlphaFoldDB" id="A0A811U745"/>
<dbReference type="GO" id="GO:0006629">
    <property type="term" value="P:lipid metabolic process"/>
    <property type="evidence" value="ECO:0007669"/>
    <property type="project" value="InterPro"/>
</dbReference>
<dbReference type="SUPFAM" id="SSF53474">
    <property type="entry name" value="alpha/beta-Hydrolases"/>
    <property type="match status" value="1"/>
</dbReference>
<dbReference type="EMBL" id="CAJHJT010000001">
    <property type="protein sequence ID" value="CAD6994158.1"/>
    <property type="molecule type" value="Genomic_DNA"/>
</dbReference>
<gene>
    <name evidence="5" type="ORF">CCAP1982_LOCUS2923</name>
</gene>
<feature type="chain" id="PRO_5032569359" evidence="3">
    <location>
        <begin position="26"/>
        <end position="445"/>
    </location>
</feature>
<feature type="active site" description="Charge relay system" evidence="2">
    <location>
        <position position="385"/>
    </location>
</feature>
<accession>A0A811U745</accession>
<evidence type="ECO:0000313" key="6">
    <source>
        <dbReference type="Proteomes" id="UP000606786"/>
    </source>
</evidence>
<name>A0A811U745_CERCA</name>
<protein>
    <submittedName>
        <fullName evidence="5">(Mediterranean fruit fly) hypothetical protein</fullName>
    </submittedName>
</protein>
<evidence type="ECO:0000256" key="1">
    <source>
        <dbReference type="ARBA" id="ARBA00010701"/>
    </source>
</evidence>
<dbReference type="InterPro" id="IPR006693">
    <property type="entry name" value="AB_hydrolase_lipase"/>
</dbReference>
<sequence>MAVTIIGCNITESLLLLLLTGLCCWQLELQRSGSSFMVAAFINVRQTRDIIITDAVKRIRRDGYPVEKHHVLTKDGYALTLHRIPQYNTTITPAAPPPPPPPTTTTASTLCGTYSRRPVVFLLAGIYASSDAWLLNGRENSLPYLLWRQGYDIWLGNNRGNIYTRRNVWYNATDREFWNFSWHEMSIYDMPAMVDYILQCTGEAKMHFVGISQGGTVFLVLNSVLPQYNAVFKTAHLLAPVAYVSNTKGGLAKIFGPILGTRNYVAKVLEGMEMVSTNKFVKKFLSSLCFENERPMVCVSRLWPAVGYDTQHLNKTLLPDIMANFPVGGSFKQIMHYFQGYVSTKFRQYDYGPERNWLMYNQLEPPDYQLELVTAPVTIFYAENDYIVSVEDVWRLLMRLRNLQAVYKIPRRRWNHFDFICGLGVREFIFDKIIRAANYYEYTYS</sequence>